<accession>A0A517MW53</accession>
<keyword evidence="2" id="KW-1185">Reference proteome</keyword>
<dbReference type="RefSeq" id="WP_145060374.1">
    <property type="nucleotide sequence ID" value="NZ_CP036263.1"/>
</dbReference>
<organism evidence="1 2">
    <name type="scientific">Adhaeretor mobilis</name>
    <dbReference type="NCBI Taxonomy" id="1930276"/>
    <lineage>
        <taxon>Bacteria</taxon>
        <taxon>Pseudomonadati</taxon>
        <taxon>Planctomycetota</taxon>
        <taxon>Planctomycetia</taxon>
        <taxon>Pirellulales</taxon>
        <taxon>Lacipirellulaceae</taxon>
        <taxon>Adhaeretor</taxon>
    </lineage>
</organism>
<protein>
    <submittedName>
        <fullName evidence="1">Uncharacterized protein</fullName>
    </submittedName>
</protein>
<sequence length="276" mass="28680">MSSFFGCFARGFEKSVSGGSCKPTGLAGLLAMLLICAGGLQSAAAATMDATLIEDTYLQSPQDVNYSSEAVLKFRTFRSVWRNPLIQFDLPALPSGQRVVGAELILTSAQAVSGVGGTPDIEVLATTTPIDLSSATYVTTDPALHTGGEPGVSALLWTNAWSDFSTESVIPGADFSSGQIVVYADNDGADGMLKFVRDSISGTNPVTVNFGLGFVSREGEGGTTSAGWDIHSGESAGNAPILRITTEAIPEPSGISLALFAGLLLPRSRQLRSTYS</sequence>
<reference evidence="1 2" key="1">
    <citation type="submission" date="2019-02" db="EMBL/GenBank/DDBJ databases">
        <title>Deep-cultivation of Planctomycetes and their phenomic and genomic characterization uncovers novel biology.</title>
        <authorList>
            <person name="Wiegand S."/>
            <person name="Jogler M."/>
            <person name="Boedeker C."/>
            <person name="Pinto D."/>
            <person name="Vollmers J."/>
            <person name="Rivas-Marin E."/>
            <person name="Kohn T."/>
            <person name="Peeters S.H."/>
            <person name="Heuer A."/>
            <person name="Rast P."/>
            <person name="Oberbeckmann S."/>
            <person name="Bunk B."/>
            <person name="Jeske O."/>
            <person name="Meyerdierks A."/>
            <person name="Storesund J.E."/>
            <person name="Kallscheuer N."/>
            <person name="Luecker S."/>
            <person name="Lage O.M."/>
            <person name="Pohl T."/>
            <person name="Merkel B.J."/>
            <person name="Hornburger P."/>
            <person name="Mueller R.-W."/>
            <person name="Bruemmer F."/>
            <person name="Labrenz M."/>
            <person name="Spormann A.M."/>
            <person name="Op den Camp H."/>
            <person name="Overmann J."/>
            <person name="Amann R."/>
            <person name="Jetten M.S.M."/>
            <person name="Mascher T."/>
            <person name="Medema M.H."/>
            <person name="Devos D.P."/>
            <person name="Kaster A.-K."/>
            <person name="Ovreas L."/>
            <person name="Rohde M."/>
            <person name="Galperin M.Y."/>
            <person name="Jogler C."/>
        </authorList>
    </citation>
    <scope>NUCLEOTIDE SEQUENCE [LARGE SCALE GENOMIC DNA]</scope>
    <source>
        <strain evidence="1 2">HG15A2</strain>
    </source>
</reference>
<evidence type="ECO:0000313" key="2">
    <source>
        <dbReference type="Proteomes" id="UP000319852"/>
    </source>
</evidence>
<dbReference type="Proteomes" id="UP000319852">
    <property type="component" value="Chromosome"/>
</dbReference>
<proteinExistence type="predicted"/>
<dbReference type="KEGG" id="amob:HG15A2_23890"/>
<evidence type="ECO:0000313" key="1">
    <source>
        <dbReference type="EMBL" id="QDS99099.1"/>
    </source>
</evidence>
<dbReference type="EMBL" id="CP036263">
    <property type="protein sequence ID" value="QDS99099.1"/>
    <property type="molecule type" value="Genomic_DNA"/>
</dbReference>
<dbReference type="AlphaFoldDB" id="A0A517MW53"/>
<gene>
    <name evidence="1" type="ORF">HG15A2_23890</name>
</gene>
<name>A0A517MW53_9BACT</name>